<dbReference type="EMBL" id="ACDZ02000006">
    <property type="protein sequence ID" value="EER68931.1"/>
    <property type="molecule type" value="Genomic_DNA"/>
</dbReference>
<feature type="transmembrane region" description="Helical" evidence="1">
    <location>
        <begin position="224"/>
        <end position="248"/>
    </location>
</feature>
<keyword evidence="1" id="KW-0812">Transmembrane</keyword>
<evidence type="ECO:0000259" key="2">
    <source>
        <dbReference type="Pfam" id="PF03703"/>
    </source>
</evidence>
<feature type="transmembrane region" description="Helical" evidence="1">
    <location>
        <begin position="12"/>
        <end position="34"/>
    </location>
</feature>
<dbReference type="GeneID" id="93288725"/>
<dbReference type="PANTHER" id="PTHR34473:SF2">
    <property type="entry name" value="UPF0699 TRANSMEMBRANE PROTEIN YDBT"/>
    <property type="match status" value="1"/>
</dbReference>
<dbReference type="RefSeq" id="WP_004264122.1">
    <property type="nucleotide sequence ID" value="NZ_ACDZ02000006.1"/>
</dbReference>
<evidence type="ECO:0000313" key="4">
    <source>
        <dbReference type="Proteomes" id="UP000006004"/>
    </source>
</evidence>
<proteinExistence type="predicted"/>
<feature type="transmembrane region" description="Helical" evidence="1">
    <location>
        <begin position="362"/>
        <end position="384"/>
    </location>
</feature>
<gene>
    <name evidence="3" type="ORF">GEMHA0001_1485</name>
</gene>
<feature type="domain" description="YdbS-like PH" evidence="2">
    <location>
        <begin position="250"/>
        <end position="304"/>
    </location>
</feature>
<reference evidence="3" key="1">
    <citation type="submission" date="2009-01" db="EMBL/GenBank/DDBJ databases">
        <authorList>
            <person name="Fulton L."/>
            <person name="Clifton S."/>
            <person name="Chinwalla A.T."/>
            <person name="Mitreva M."/>
            <person name="Sodergren E."/>
            <person name="Weinstock G."/>
            <person name="Clifton S."/>
            <person name="Dooling D.J."/>
            <person name="Fulton B."/>
            <person name="Minx P."/>
            <person name="Pepin K.H."/>
            <person name="Johnson M."/>
            <person name="Bhonagiri V."/>
            <person name="Nash W.E."/>
            <person name="Mardis E.R."/>
            <person name="Wilson R.K."/>
        </authorList>
    </citation>
    <scope>NUCLEOTIDE SEQUENCE [LARGE SCALE GENOMIC DNA]</scope>
    <source>
        <strain evidence="3">ATCC 10379</strain>
    </source>
</reference>
<keyword evidence="1" id="KW-1133">Transmembrane helix</keyword>
<dbReference type="eggNOG" id="COG3428">
    <property type="taxonomic scope" value="Bacteria"/>
</dbReference>
<organism evidence="3 4">
    <name type="scientific">Gemella haemolysans ATCC 10379</name>
    <dbReference type="NCBI Taxonomy" id="546270"/>
    <lineage>
        <taxon>Bacteria</taxon>
        <taxon>Bacillati</taxon>
        <taxon>Bacillota</taxon>
        <taxon>Bacilli</taxon>
        <taxon>Bacillales</taxon>
        <taxon>Gemellaceae</taxon>
        <taxon>Gemella</taxon>
    </lineage>
</organism>
<evidence type="ECO:0000313" key="3">
    <source>
        <dbReference type="EMBL" id="EER68931.1"/>
    </source>
</evidence>
<dbReference type="InterPro" id="IPR005182">
    <property type="entry name" value="YdbS-like_PH"/>
</dbReference>
<keyword evidence="4" id="KW-1185">Reference proteome</keyword>
<accession>C5NVA7</accession>
<comment type="caution">
    <text evidence="3">The sequence shown here is derived from an EMBL/GenBank/DDBJ whole genome shotgun (WGS) entry which is preliminary data.</text>
</comment>
<feature type="transmembrane region" description="Helical" evidence="1">
    <location>
        <begin position="40"/>
        <end position="61"/>
    </location>
</feature>
<dbReference type="OrthoDB" id="1771625at2"/>
<reference evidence="3" key="2">
    <citation type="submission" date="2009-06" db="EMBL/GenBank/DDBJ databases">
        <authorList>
            <person name="Sebastian Y."/>
            <person name="Madupu R."/>
            <person name="Durkin A.S."/>
            <person name="Torralba M."/>
            <person name="Methe B."/>
            <person name="Sutton G.G."/>
            <person name="Strausberg R.L."/>
            <person name="Nelson K.E."/>
        </authorList>
    </citation>
    <scope>NUCLEOTIDE SEQUENCE [LARGE SCALE GENOMIC DNA]</scope>
    <source>
        <strain evidence="3">ATCC 10379</strain>
    </source>
</reference>
<keyword evidence="1" id="KW-0472">Membrane</keyword>
<dbReference type="PANTHER" id="PTHR34473">
    <property type="entry name" value="UPF0699 TRANSMEMBRANE PROTEIN YDBS"/>
    <property type="match status" value="1"/>
</dbReference>
<dbReference type="Proteomes" id="UP000006004">
    <property type="component" value="Unassembled WGS sequence"/>
</dbReference>
<sequence>MKNIKKSRVHPMVIMDSVITGFRLFGIFMVLALREQSLKYYLLVLAGFLLLIVIGIFDYFLKSYEVRDGALIYTKGIINKETKNINLENIQSIDMSSNVLYQVFNLLSVDINLVGGKIRIKPLKKEVALNLIDILRELKQDQDESEDITSDQEENVQESQKEILRLSVKDLSFYGLLRVRFFAALGLILALNGKIRDVFKYLFDNEAYFDELLQKNAKSVAGNITAIFIIIGIFMILVVIASIIHTIVKYHNFILTTKDNNLLCKYGLLNKKSLVIDIDRIQSVKLIYPLRYRFFGLAKLSVETLTNNVSEDLSEQKSTIDVLPLVKNDFAQNFVKNNLGIDLEYYESLESEKIQQKARIALYRWSLFNCSPLPIIVFAIVYFANIDLKLEYKVLGSLALYLILVSYSILVKNYMLKYNELSYDRYYFKNTFMRQLTIITEFIKVKKVGTINSRTNYFMSKRNLAHISINSIGVNSDIKLKYYDRGYKEKLERDFIVSEVGYE</sequence>
<dbReference type="Pfam" id="PF03703">
    <property type="entry name" value="bPH_2"/>
    <property type="match status" value="2"/>
</dbReference>
<protein>
    <recommendedName>
        <fullName evidence="2">YdbS-like PH domain-containing protein</fullName>
    </recommendedName>
</protein>
<evidence type="ECO:0000256" key="1">
    <source>
        <dbReference type="SAM" id="Phobius"/>
    </source>
</evidence>
<feature type="domain" description="YdbS-like PH" evidence="2">
    <location>
        <begin position="63"/>
        <end position="133"/>
    </location>
</feature>
<dbReference type="AlphaFoldDB" id="C5NVA7"/>
<name>C5NVA7_9BACL</name>
<feature type="transmembrane region" description="Helical" evidence="1">
    <location>
        <begin position="390"/>
        <end position="410"/>
    </location>
</feature>
<feature type="transmembrane region" description="Helical" evidence="1">
    <location>
        <begin position="171"/>
        <end position="191"/>
    </location>
</feature>